<evidence type="ECO:0000256" key="4">
    <source>
        <dbReference type="ARBA" id="ARBA00022759"/>
    </source>
</evidence>
<keyword evidence="3" id="KW-0540">Nuclease</keyword>
<dbReference type="Gene3D" id="3.10.10.10">
    <property type="entry name" value="HIV Type 1 Reverse Transcriptase, subunit A, domain 1"/>
    <property type="match status" value="2"/>
</dbReference>
<keyword evidence="2" id="KW-0548">Nucleotidyltransferase</keyword>
<dbReference type="InterPro" id="IPR041373">
    <property type="entry name" value="RT_RNaseH"/>
</dbReference>
<evidence type="ECO:0000313" key="9">
    <source>
        <dbReference type="EMBL" id="SPD26682.1"/>
    </source>
</evidence>
<dbReference type="InterPro" id="IPR000477">
    <property type="entry name" value="RT_dom"/>
</dbReference>
<sequence length="468" mass="53490">MPGIDPDIVQHRIPTLPEVRPVKQKLRRMKPKWMLKIKEKVIQQLKAGFIKAVSQTDWVANVVPVPKKDDKGIYCYTLMPFGLKNVDATYQRMVTALRHDMVHKEVEVYVDDMIVKPVTRDEHITNLRKFFERIKKYKLRLNPNNCTFEVIAGKLLGHMSSEGVKEYLSNPPVLAPPKPGKPLNLYLSVIEDALGSMLAQEDEVKQEHAICYLSKKLKDYETQYTAVEKSCYALVWAMQKLRHILLAHQVLVITIMDPLTYLFEKPTLIGKLSRWLILLEKFNLTYVAKNTIKGRVIAEHCAGHPVGEDDINDDFPDEDVLNVEEKVTWKMYFDGASNQHGYKVGVLLIAADGVHIPLSVKMKFVATNNVAEYEACIVGLEVVLAIDVKNTQNQFADVLATIASLVQIPENTFIQPIEIKRREVLTHKGEVCVLDDEINDGKPWYYDICNFVENRVYPEGLDRKIGEH</sequence>
<dbReference type="PANTHER" id="PTHR48475">
    <property type="entry name" value="RIBONUCLEASE H"/>
    <property type="match status" value="1"/>
</dbReference>
<dbReference type="PANTHER" id="PTHR48475:SF1">
    <property type="entry name" value="RNASE H TYPE-1 DOMAIN-CONTAINING PROTEIN"/>
    <property type="match status" value="1"/>
</dbReference>
<evidence type="ECO:0000256" key="1">
    <source>
        <dbReference type="ARBA" id="ARBA00022679"/>
    </source>
</evidence>
<dbReference type="CDD" id="cd09274">
    <property type="entry name" value="RNase_HI_RT_Ty3"/>
    <property type="match status" value="1"/>
</dbReference>
<keyword evidence="5" id="KW-0378">Hydrolase</keyword>
<feature type="domain" description="Reverse transcriptase" evidence="7">
    <location>
        <begin position="55"/>
        <end position="158"/>
    </location>
</feature>
<reference evidence="9" key="1">
    <citation type="submission" date="2018-02" db="EMBL/GenBank/DDBJ databases">
        <authorList>
            <person name="Cohen D.B."/>
            <person name="Kent A.D."/>
        </authorList>
    </citation>
    <scope>NUCLEOTIDE SEQUENCE</scope>
</reference>
<dbReference type="InterPro" id="IPR043502">
    <property type="entry name" value="DNA/RNA_pol_sf"/>
</dbReference>
<keyword evidence="1" id="KW-0808">Transferase</keyword>
<protein>
    <recommendedName>
        <fullName evidence="10">Reverse transcriptase domain-containing protein</fullName>
    </recommendedName>
</protein>
<dbReference type="GO" id="GO:0003676">
    <property type="term" value="F:nucleic acid binding"/>
    <property type="evidence" value="ECO:0007669"/>
    <property type="project" value="InterPro"/>
</dbReference>
<dbReference type="SUPFAM" id="SSF53098">
    <property type="entry name" value="Ribonuclease H-like"/>
    <property type="match status" value="1"/>
</dbReference>
<dbReference type="GO" id="GO:0004519">
    <property type="term" value="F:endonuclease activity"/>
    <property type="evidence" value="ECO:0007669"/>
    <property type="project" value="UniProtKB-KW"/>
</dbReference>
<dbReference type="Pfam" id="PF00078">
    <property type="entry name" value="RVT_1"/>
    <property type="match status" value="1"/>
</dbReference>
<proteinExistence type="predicted"/>
<organism evidence="9">
    <name type="scientific">Fagus sylvatica</name>
    <name type="common">Beechnut</name>
    <dbReference type="NCBI Taxonomy" id="28930"/>
    <lineage>
        <taxon>Eukaryota</taxon>
        <taxon>Viridiplantae</taxon>
        <taxon>Streptophyta</taxon>
        <taxon>Embryophyta</taxon>
        <taxon>Tracheophyta</taxon>
        <taxon>Spermatophyta</taxon>
        <taxon>Magnoliopsida</taxon>
        <taxon>eudicotyledons</taxon>
        <taxon>Gunneridae</taxon>
        <taxon>Pentapetalae</taxon>
        <taxon>rosids</taxon>
        <taxon>fabids</taxon>
        <taxon>Fagales</taxon>
        <taxon>Fagaceae</taxon>
        <taxon>Fagus</taxon>
    </lineage>
</organism>
<dbReference type="Gene3D" id="3.10.20.370">
    <property type="match status" value="1"/>
</dbReference>
<feature type="domain" description="Reverse transcriptase RNase H-like" evidence="8">
    <location>
        <begin position="179"/>
        <end position="282"/>
    </location>
</feature>
<name>A0A2N9IPB0_FAGSY</name>
<dbReference type="Gene3D" id="3.30.420.10">
    <property type="entry name" value="Ribonuclease H-like superfamily/Ribonuclease H"/>
    <property type="match status" value="1"/>
</dbReference>
<dbReference type="EMBL" id="OIVN01006161">
    <property type="protein sequence ID" value="SPD26682.1"/>
    <property type="molecule type" value="Genomic_DNA"/>
</dbReference>
<evidence type="ECO:0000256" key="3">
    <source>
        <dbReference type="ARBA" id="ARBA00022722"/>
    </source>
</evidence>
<gene>
    <name evidence="9" type="ORF">FSB_LOCUS54564</name>
</gene>
<dbReference type="GO" id="GO:0003964">
    <property type="term" value="F:RNA-directed DNA polymerase activity"/>
    <property type="evidence" value="ECO:0007669"/>
    <property type="project" value="UniProtKB-KW"/>
</dbReference>
<dbReference type="GO" id="GO:0016787">
    <property type="term" value="F:hydrolase activity"/>
    <property type="evidence" value="ECO:0007669"/>
    <property type="project" value="UniProtKB-KW"/>
</dbReference>
<evidence type="ECO:0000259" key="8">
    <source>
        <dbReference type="Pfam" id="PF17917"/>
    </source>
</evidence>
<dbReference type="InterPro" id="IPR012337">
    <property type="entry name" value="RNaseH-like_sf"/>
</dbReference>
<keyword evidence="4" id="KW-0255">Endonuclease</keyword>
<evidence type="ECO:0000256" key="2">
    <source>
        <dbReference type="ARBA" id="ARBA00022695"/>
    </source>
</evidence>
<evidence type="ECO:0000259" key="7">
    <source>
        <dbReference type="Pfam" id="PF00078"/>
    </source>
</evidence>
<evidence type="ECO:0000256" key="5">
    <source>
        <dbReference type="ARBA" id="ARBA00022801"/>
    </source>
</evidence>
<dbReference type="InterPro" id="IPR036397">
    <property type="entry name" value="RNaseH_sf"/>
</dbReference>
<dbReference type="InterPro" id="IPR043128">
    <property type="entry name" value="Rev_trsase/Diguanyl_cyclase"/>
</dbReference>
<dbReference type="SUPFAM" id="SSF56672">
    <property type="entry name" value="DNA/RNA polymerases"/>
    <property type="match status" value="1"/>
</dbReference>
<dbReference type="CDD" id="cd01647">
    <property type="entry name" value="RT_LTR"/>
    <property type="match status" value="1"/>
</dbReference>
<dbReference type="Pfam" id="PF17917">
    <property type="entry name" value="RT_RNaseH"/>
    <property type="match status" value="1"/>
</dbReference>
<evidence type="ECO:0000256" key="6">
    <source>
        <dbReference type="ARBA" id="ARBA00022918"/>
    </source>
</evidence>
<dbReference type="Gene3D" id="3.30.70.270">
    <property type="match status" value="1"/>
</dbReference>
<evidence type="ECO:0008006" key="10">
    <source>
        <dbReference type="Google" id="ProtNLM"/>
    </source>
</evidence>
<accession>A0A2N9IPB0</accession>
<dbReference type="AlphaFoldDB" id="A0A2N9IPB0"/>
<keyword evidence="6" id="KW-0695">RNA-directed DNA polymerase</keyword>